<sequence length="81" mass="9047">MGQLAVSVQSRTAASSRAHVHAINNRKRGLTGEHQTVVENHNEKIPGKNTDLESLWHVSCCRCCRSEMKVPKLHDSLSWGK</sequence>
<name>A0ACC0PXR5_RHOML</name>
<organism evidence="1 2">
    <name type="scientific">Rhododendron molle</name>
    <name type="common">Chinese azalea</name>
    <name type="synonym">Azalea mollis</name>
    <dbReference type="NCBI Taxonomy" id="49168"/>
    <lineage>
        <taxon>Eukaryota</taxon>
        <taxon>Viridiplantae</taxon>
        <taxon>Streptophyta</taxon>
        <taxon>Embryophyta</taxon>
        <taxon>Tracheophyta</taxon>
        <taxon>Spermatophyta</taxon>
        <taxon>Magnoliopsida</taxon>
        <taxon>eudicotyledons</taxon>
        <taxon>Gunneridae</taxon>
        <taxon>Pentapetalae</taxon>
        <taxon>asterids</taxon>
        <taxon>Ericales</taxon>
        <taxon>Ericaceae</taxon>
        <taxon>Ericoideae</taxon>
        <taxon>Rhodoreae</taxon>
        <taxon>Rhododendron</taxon>
    </lineage>
</organism>
<protein>
    <submittedName>
        <fullName evidence="1">Uncharacterized protein</fullName>
    </submittedName>
</protein>
<dbReference type="EMBL" id="CM046389">
    <property type="protein sequence ID" value="KAI8569844.1"/>
    <property type="molecule type" value="Genomic_DNA"/>
</dbReference>
<dbReference type="Proteomes" id="UP001062846">
    <property type="component" value="Chromosome 2"/>
</dbReference>
<gene>
    <name evidence="1" type="ORF">RHMOL_Rhmol02G0308400</name>
</gene>
<proteinExistence type="predicted"/>
<evidence type="ECO:0000313" key="1">
    <source>
        <dbReference type="EMBL" id="KAI8569844.1"/>
    </source>
</evidence>
<keyword evidence="2" id="KW-1185">Reference proteome</keyword>
<comment type="caution">
    <text evidence="1">The sequence shown here is derived from an EMBL/GenBank/DDBJ whole genome shotgun (WGS) entry which is preliminary data.</text>
</comment>
<accession>A0ACC0PXR5</accession>
<evidence type="ECO:0000313" key="2">
    <source>
        <dbReference type="Proteomes" id="UP001062846"/>
    </source>
</evidence>
<reference evidence="1" key="1">
    <citation type="submission" date="2022-02" db="EMBL/GenBank/DDBJ databases">
        <title>Plant Genome Project.</title>
        <authorList>
            <person name="Zhang R.-G."/>
        </authorList>
    </citation>
    <scope>NUCLEOTIDE SEQUENCE</scope>
    <source>
        <strain evidence="1">AT1</strain>
    </source>
</reference>